<protein>
    <submittedName>
        <fullName evidence="1">Uncharacterized protein</fullName>
    </submittedName>
</protein>
<dbReference type="Proteomes" id="UP001150217">
    <property type="component" value="Unassembled WGS sequence"/>
</dbReference>
<proteinExistence type="predicted"/>
<dbReference type="InterPro" id="IPR051693">
    <property type="entry name" value="UPF0046_metallophosphoest"/>
</dbReference>
<reference evidence="1" key="1">
    <citation type="submission" date="2022-08" db="EMBL/GenBank/DDBJ databases">
        <title>A Global Phylogenomic Analysis of the Shiitake Genus Lentinula.</title>
        <authorList>
            <consortium name="DOE Joint Genome Institute"/>
            <person name="Sierra-Patev S."/>
            <person name="Min B."/>
            <person name="Naranjo-Ortiz M."/>
            <person name="Looney B."/>
            <person name="Konkel Z."/>
            <person name="Slot J.C."/>
            <person name="Sakamoto Y."/>
            <person name="Steenwyk J.L."/>
            <person name="Rokas A."/>
            <person name="Carro J."/>
            <person name="Camarero S."/>
            <person name="Ferreira P."/>
            <person name="Molpeceres G."/>
            <person name="Ruiz-Duenas F.J."/>
            <person name="Serrano A."/>
            <person name="Henrissat B."/>
            <person name="Drula E."/>
            <person name="Hughes K.W."/>
            <person name="Mata J.L."/>
            <person name="Ishikawa N.K."/>
            <person name="Vargas-Isla R."/>
            <person name="Ushijima S."/>
            <person name="Smith C.A."/>
            <person name="Ahrendt S."/>
            <person name="Andreopoulos W."/>
            <person name="He G."/>
            <person name="Labutti K."/>
            <person name="Lipzen A."/>
            <person name="Ng V."/>
            <person name="Riley R."/>
            <person name="Sandor L."/>
            <person name="Barry K."/>
            <person name="Martinez A.T."/>
            <person name="Xiao Y."/>
            <person name="Gibbons J.G."/>
            <person name="Terashima K."/>
            <person name="Grigoriev I.V."/>
            <person name="Hibbett D.S."/>
        </authorList>
    </citation>
    <scope>NUCLEOTIDE SEQUENCE</scope>
    <source>
        <strain evidence="1">RHP3577 ss4</strain>
    </source>
</reference>
<accession>A0ABQ8VEH6</accession>
<dbReference type="InterPro" id="IPR029052">
    <property type="entry name" value="Metallo-depent_PP-like"/>
</dbReference>
<evidence type="ECO:0000313" key="1">
    <source>
        <dbReference type="EMBL" id="KAJ4491691.1"/>
    </source>
</evidence>
<keyword evidence="2" id="KW-1185">Reference proteome</keyword>
<dbReference type="PANTHER" id="PTHR12905:SF18">
    <property type="entry name" value="ESTER HYDROLASE, PUTATIVE (AFU_ORTHOLOGUE AFUA_4G03130)-RELATED"/>
    <property type="match status" value="1"/>
</dbReference>
<gene>
    <name evidence="1" type="ORF">C8R41DRAFT_766116</name>
</gene>
<sequence length="106" mass="12223">MDFQAAASTQDFHRRQSRSTGMIMNGQKLLVYDIPLTPRRGSWAFQYMRKAAEWSAIPLHTDVLHGPPAHHLDSNGPGCKGLLDALWRFRPTLHVFGYFMHERCRD</sequence>
<name>A0ABQ8VEH6_9AGAR</name>
<dbReference type="Gene3D" id="3.60.21.10">
    <property type="match status" value="1"/>
</dbReference>
<dbReference type="EMBL" id="JANVFT010000041">
    <property type="protein sequence ID" value="KAJ4491691.1"/>
    <property type="molecule type" value="Genomic_DNA"/>
</dbReference>
<dbReference type="PANTHER" id="PTHR12905">
    <property type="entry name" value="METALLOPHOSPHOESTERASE"/>
    <property type="match status" value="1"/>
</dbReference>
<comment type="caution">
    <text evidence="1">The sequence shown here is derived from an EMBL/GenBank/DDBJ whole genome shotgun (WGS) entry which is preliminary data.</text>
</comment>
<evidence type="ECO:0000313" key="2">
    <source>
        <dbReference type="Proteomes" id="UP001150217"/>
    </source>
</evidence>
<organism evidence="1 2">
    <name type="scientific">Lentinula lateritia</name>
    <dbReference type="NCBI Taxonomy" id="40482"/>
    <lineage>
        <taxon>Eukaryota</taxon>
        <taxon>Fungi</taxon>
        <taxon>Dikarya</taxon>
        <taxon>Basidiomycota</taxon>
        <taxon>Agaricomycotina</taxon>
        <taxon>Agaricomycetes</taxon>
        <taxon>Agaricomycetidae</taxon>
        <taxon>Agaricales</taxon>
        <taxon>Marasmiineae</taxon>
        <taxon>Omphalotaceae</taxon>
        <taxon>Lentinula</taxon>
    </lineage>
</organism>